<dbReference type="GO" id="GO:0008171">
    <property type="term" value="F:O-methyltransferase activity"/>
    <property type="evidence" value="ECO:0007669"/>
    <property type="project" value="TreeGrafter"/>
</dbReference>
<evidence type="ECO:0000313" key="2">
    <source>
        <dbReference type="EMBL" id="MBD2182182.1"/>
    </source>
</evidence>
<comment type="caution">
    <text evidence="2">The sequence shown here is derived from an EMBL/GenBank/DDBJ whole genome shotgun (WGS) entry which is preliminary data.</text>
</comment>
<dbReference type="InterPro" id="IPR006342">
    <property type="entry name" value="FkbM_mtfrase"/>
</dbReference>
<sequence>MSVFLKSLKKSGHLDRIHMTLCIVGSRKLENQDDYGTQGWNIFAPNLTIYGFDADPEACDRANADLEARQVNWVEKHIPLALWNCEGTFPLYVTNFTGCSSLYPPNESYVERFSGYLDLFKLITTVEIDTTTLDNFCASEGIEEIDFIHLDVQGAELQVLEGASSVLERSVLAVMTEVNFTELYINQPLFSDVDVYLRKQGFTLGDLAITTGRGCRTISPIIYKLHPGFLLWADAFYFRDLIRTDVFHNISTPARILKLACIADVLNFTDYALELLAYLTRNYGDDKNYNFAKNIIDTLSTIPEAIQQGLDSLPIIVEMRNYVR</sequence>
<dbReference type="Proteomes" id="UP000641646">
    <property type="component" value="Unassembled WGS sequence"/>
</dbReference>
<keyword evidence="2" id="KW-0808">Transferase</keyword>
<dbReference type="NCBIfam" id="TIGR01444">
    <property type="entry name" value="fkbM_fam"/>
    <property type="match status" value="1"/>
</dbReference>
<reference evidence="2" key="2">
    <citation type="submission" date="2020-08" db="EMBL/GenBank/DDBJ databases">
        <authorList>
            <person name="Chen M."/>
            <person name="Teng W."/>
            <person name="Zhao L."/>
            <person name="Hu C."/>
            <person name="Zhou Y."/>
            <person name="Han B."/>
            <person name="Song L."/>
            <person name="Shu W."/>
        </authorList>
    </citation>
    <scope>NUCLEOTIDE SEQUENCE</scope>
    <source>
        <strain evidence="2">FACHB-1375</strain>
    </source>
</reference>
<proteinExistence type="predicted"/>
<evidence type="ECO:0000313" key="3">
    <source>
        <dbReference type="Proteomes" id="UP000641646"/>
    </source>
</evidence>
<keyword evidence="3" id="KW-1185">Reference proteome</keyword>
<accession>A0A926ZHH6</accession>
<dbReference type="PANTHER" id="PTHR36973:SF4">
    <property type="entry name" value="NODULATION PROTEIN"/>
    <property type="match status" value="1"/>
</dbReference>
<dbReference type="SUPFAM" id="SSF53335">
    <property type="entry name" value="S-adenosyl-L-methionine-dependent methyltransferases"/>
    <property type="match status" value="1"/>
</dbReference>
<keyword evidence="2" id="KW-0489">Methyltransferase</keyword>
<dbReference type="Gene3D" id="3.40.50.150">
    <property type="entry name" value="Vaccinia Virus protein VP39"/>
    <property type="match status" value="1"/>
</dbReference>
<name>A0A926ZHH6_9CYAN</name>
<dbReference type="AlphaFoldDB" id="A0A926ZHH6"/>
<dbReference type="InterPro" id="IPR053188">
    <property type="entry name" value="FkbM_Methyltransferase"/>
</dbReference>
<evidence type="ECO:0000259" key="1">
    <source>
        <dbReference type="Pfam" id="PF05050"/>
    </source>
</evidence>
<dbReference type="PANTHER" id="PTHR36973">
    <property type="entry name" value="SLL1456 PROTEIN-RELATED"/>
    <property type="match status" value="1"/>
</dbReference>
<gene>
    <name evidence="2" type="ORF">H6G03_13910</name>
</gene>
<protein>
    <submittedName>
        <fullName evidence="2">FkbM family methyltransferase</fullName>
    </submittedName>
</protein>
<dbReference type="Pfam" id="PF05050">
    <property type="entry name" value="Methyltransf_21"/>
    <property type="match status" value="1"/>
</dbReference>
<organism evidence="2 3">
    <name type="scientific">Aerosakkonema funiforme FACHB-1375</name>
    <dbReference type="NCBI Taxonomy" id="2949571"/>
    <lineage>
        <taxon>Bacteria</taxon>
        <taxon>Bacillati</taxon>
        <taxon>Cyanobacteriota</taxon>
        <taxon>Cyanophyceae</taxon>
        <taxon>Oscillatoriophycideae</taxon>
        <taxon>Aerosakkonematales</taxon>
        <taxon>Aerosakkonemataceae</taxon>
        <taxon>Aerosakkonema</taxon>
    </lineage>
</organism>
<dbReference type="GO" id="GO:0032259">
    <property type="term" value="P:methylation"/>
    <property type="evidence" value="ECO:0007669"/>
    <property type="project" value="UniProtKB-KW"/>
</dbReference>
<reference evidence="2" key="1">
    <citation type="journal article" date="2015" name="ISME J.">
        <title>Draft Genome Sequence of Streptomyces incarnatus NRRL8089, which Produces the Nucleoside Antibiotic Sinefungin.</title>
        <authorList>
            <person name="Oshima K."/>
            <person name="Hattori M."/>
            <person name="Shimizu H."/>
            <person name="Fukuda K."/>
            <person name="Nemoto M."/>
            <person name="Inagaki K."/>
            <person name="Tamura T."/>
        </authorList>
    </citation>
    <scope>NUCLEOTIDE SEQUENCE</scope>
    <source>
        <strain evidence="2">FACHB-1375</strain>
    </source>
</reference>
<feature type="domain" description="Methyltransferase FkbM" evidence="1">
    <location>
        <begin position="49"/>
        <end position="203"/>
    </location>
</feature>
<dbReference type="EMBL" id="JACJPW010000032">
    <property type="protein sequence ID" value="MBD2182182.1"/>
    <property type="molecule type" value="Genomic_DNA"/>
</dbReference>
<dbReference type="InterPro" id="IPR029063">
    <property type="entry name" value="SAM-dependent_MTases_sf"/>
</dbReference>
<dbReference type="RefSeq" id="WP_190464992.1">
    <property type="nucleotide sequence ID" value="NZ_JACJPW010000032.1"/>
</dbReference>